<keyword evidence="14" id="KW-0521">NADP</keyword>
<dbReference type="Gene3D" id="3.20.20.70">
    <property type="entry name" value="Aldolase class I"/>
    <property type="match status" value="1"/>
</dbReference>
<dbReference type="InterPro" id="IPR001381">
    <property type="entry name" value="DHquinase_I"/>
</dbReference>
<dbReference type="OrthoDB" id="197068at2759"/>
<dbReference type="GO" id="GO:0003866">
    <property type="term" value="F:3-phosphoshikimate 1-carboxyvinyltransferase activity"/>
    <property type="evidence" value="ECO:0007669"/>
    <property type="project" value="UniProtKB-EC"/>
</dbReference>
<keyword evidence="18" id="KW-0511">Multifunctional enzyme</keyword>
<evidence type="ECO:0000259" key="24">
    <source>
        <dbReference type="Pfam" id="PF01761"/>
    </source>
</evidence>
<dbReference type="PROSITE" id="PS01128">
    <property type="entry name" value="SHIKIMATE_KINASE"/>
    <property type="match status" value="1"/>
</dbReference>
<feature type="domain" description="3-dehydroquinate synthase N-terminal" evidence="24">
    <location>
        <begin position="87"/>
        <end position="200"/>
    </location>
</feature>
<dbReference type="Gene3D" id="3.40.50.1970">
    <property type="match status" value="1"/>
</dbReference>
<evidence type="ECO:0000256" key="6">
    <source>
        <dbReference type="ARBA" id="ARBA00022490"/>
    </source>
</evidence>
<organism evidence="27 28">
    <name type="scientific">Albugo candida</name>
    <dbReference type="NCBI Taxonomy" id="65357"/>
    <lineage>
        <taxon>Eukaryota</taxon>
        <taxon>Sar</taxon>
        <taxon>Stramenopiles</taxon>
        <taxon>Oomycota</taxon>
        <taxon>Peronosporomycetes</taxon>
        <taxon>Albuginales</taxon>
        <taxon>Albuginaceae</taxon>
        <taxon>Albugo</taxon>
    </lineage>
</organism>
<dbReference type="Gene3D" id="3.40.50.300">
    <property type="entry name" value="P-loop containing nucleotide triphosphate hydrolases"/>
    <property type="match status" value="1"/>
</dbReference>
<dbReference type="InterPro" id="IPR016037">
    <property type="entry name" value="DHQ_synth_AroB"/>
</dbReference>
<dbReference type="Pfam" id="PF08501">
    <property type="entry name" value="Shikimate_dh_N"/>
    <property type="match status" value="1"/>
</dbReference>
<dbReference type="UniPathway" id="UPA00053">
    <property type="reaction ID" value="UER00085"/>
</dbReference>
<dbReference type="SUPFAM" id="SSF51569">
    <property type="entry name" value="Aldolase"/>
    <property type="match status" value="1"/>
</dbReference>
<comment type="pathway">
    <text evidence="2 21">Metabolic intermediate biosynthesis; chorismate biosynthesis; chorismate from D-erythrose 4-phosphate and phosphoenolpyruvate: step 5/7.</text>
</comment>
<dbReference type="EC" id="4.2.3.4" evidence="21"/>
<dbReference type="GO" id="GO:0005524">
    <property type="term" value="F:ATP binding"/>
    <property type="evidence" value="ECO:0007669"/>
    <property type="project" value="UniProtKB-KW"/>
</dbReference>
<dbReference type="GO" id="GO:0046872">
    <property type="term" value="F:metal ion binding"/>
    <property type="evidence" value="ECO:0007669"/>
    <property type="project" value="UniProtKB-KW"/>
</dbReference>
<comment type="pathway">
    <text evidence="1 21">Metabolic intermediate biosynthesis; chorismate biosynthesis; chorismate from D-erythrose 4-phosphate and phosphoenolpyruvate: step 6/7.</text>
</comment>
<comment type="similarity">
    <text evidence="21">In the 3rd section; belongs to the shikimate kinase family.</text>
</comment>
<comment type="similarity">
    <text evidence="21">In the 2nd section; belongs to the EPSP synthase family.</text>
</comment>
<dbReference type="InterPro" id="IPR013792">
    <property type="entry name" value="RNA3'P_cycl/enolpyr_Trfase_a/b"/>
</dbReference>
<dbReference type="EC" id="2.5.1.19" evidence="21"/>
<evidence type="ECO:0000256" key="11">
    <source>
        <dbReference type="ARBA" id="ARBA00022777"/>
    </source>
</evidence>
<proteinExistence type="inferred from homology"/>
<keyword evidence="28" id="KW-1185">Reference proteome</keyword>
<evidence type="ECO:0000256" key="15">
    <source>
        <dbReference type="ARBA" id="ARBA00023002"/>
    </source>
</evidence>
<dbReference type="NCBIfam" id="TIGR01357">
    <property type="entry name" value="aroB"/>
    <property type="match status" value="1"/>
</dbReference>
<evidence type="ECO:0000256" key="16">
    <source>
        <dbReference type="ARBA" id="ARBA00023141"/>
    </source>
</evidence>
<dbReference type="GO" id="GO:0009073">
    <property type="term" value="P:aromatic amino acid family biosynthetic process"/>
    <property type="evidence" value="ECO:0007669"/>
    <property type="project" value="UniProtKB-KW"/>
</dbReference>
<dbReference type="SUPFAM" id="SSF56796">
    <property type="entry name" value="Dehydroquinate synthase-like"/>
    <property type="match status" value="1"/>
</dbReference>
<comment type="subcellular location">
    <subcellularLocation>
        <location evidence="21">Cytoplasm</location>
    </subcellularLocation>
</comment>
<evidence type="ECO:0000259" key="25">
    <source>
        <dbReference type="Pfam" id="PF08501"/>
    </source>
</evidence>
<dbReference type="GO" id="GO:0003856">
    <property type="term" value="F:3-dehydroquinate synthase activity"/>
    <property type="evidence" value="ECO:0007669"/>
    <property type="project" value="UniProtKB-EC"/>
</dbReference>
<dbReference type="GO" id="GO:0004764">
    <property type="term" value="F:shikimate 3-dehydrogenase (NADP+) activity"/>
    <property type="evidence" value="ECO:0007669"/>
    <property type="project" value="UniProtKB-EC"/>
</dbReference>
<accession>A0A024G422</accession>
<dbReference type="PANTHER" id="PTHR21090:SF5">
    <property type="entry name" value="PENTAFUNCTIONAL AROM POLYPEPTIDE"/>
    <property type="match status" value="1"/>
</dbReference>
<dbReference type="InterPro" id="IPR006264">
    <property type="entry name" value="EPSP_synthase"/>
</dbReference>
<comment type="cofactor">
    <cofactor evidence="21">
        <name>Zn(2+)</name>
        <dbReference type="ChEBI" id="CHEBI:29105"/>
    </cofactor>
    <text evidence="21">Binds 2 Zn(2+) ions per subunit.</text>
</comment>
<dbReference type="GO" id="GO:0003855">
    <property type="term" value="F:3-dehydroquinate dehydratase activity"/>
    <property type="evidence" value="ECO:0007669"/>
    <property type="project" value="UniProtKB-EC"/>
</dbReference>
<comment type="similarity">
    <text evidence="21">In the C-terminal section; belongs to the shikimate dehydrogenase family.</text>
</comment>
<dbReference type="CDD" id="cd00502">
    <property type="entry name" value="DHQase_I"/>
    <property type="match status" value="1"/>
</dbReference>
<dbReference type="InterPro" id="IPR030960">
    <property type="entry name" value="DHQS/DOIS_N"/>
</dbReference>
<dbReference type="HAMAP" id="MF_00109">
    <property type="entry name" value="Shikimate_kinase"/>
    <property type="match status" value="1"/>
</dbReference>
<evidence type="ECO:0000259" key="26">
    <source>
        <dbReference type="Pfam" id="PF24621"/>
    </source>
</evidence>
<dbReference type="InterPro" id="IPR056179">
    <property type="entry name" value="DHQS_C"/>
</dbReference>
<feature type="domain" description="Quinate/shikimate 5-dehydrogenase/glutamyl-tRNA reductase" evidence="23">
    <location>
        <begin position="1411"/>
        <end position="1519"/>
    </location>
</feature>
<dbReference type="Gene3D" id="3.65.10.10">
    <property type="entry name" value="Enolpyruvate transferase domain"/>
    <property type="match status" value="2"/>
</dbReference>
<dbReference type="GO" id="GO:0008652">
    <property type="term" value="P:amino acid biosynthetic process"/>
    <property type="evidence" value="ECO:0007669"/>
    <property type="project" value="UniProtKB-KW"/>
</dbReference>
<protein>
    <recommendedName>
        <fullName evidence="21">Pentafunctional AROM polypeptide</fullName>
    </recommendedName>
    <domain>
        <recommendedName>
            <fullName evidence="21">3-dehydroquinate synthase</fullName>
            <shortName evidence="21">DHQS</shortName>
            <ecNumber evidence="21">4.2.3.4</ecNumber>
        </recommendedName>
    </domain>
    <domain>
        <recommendedName>
            <fullName evidence="21">3-phosphoshikimate 1-carboxyvinyltransferase</fullName>
            <ecNumber evidence="21">2.5.1.19</ecNumber>
        </recommendedName>
    </domain>
    <domain>
        <recommendedName>
            <fullName evidence="21">Shikimate kinase</fullName>
            <shortName evidence="21">SK</shortName>
            <ecNumber evidence="21">2.7.1.71</ecNumber>
        </recommendedName>
    </domain>
    <domain>
        <recommendedName>
            <fullName evidence="21">3-dehydroquinate dehydratase</fullName>
            <shortName evidence="21">3-dehydroquinase</shortName>
            <ecNumber evidence="21">4.2.1.10</ecNumber>
        </recommendedName>
    </domain>
    <domain>
        <recommendedName>
            <fullName evidence="21">Shikimate dehydrogenase</fullName>
            <ecNumber evidence="21">1.1.1.25</ecNumber>
        </recommendedName>
    </domain>
</protein>
<keyword evidence="16 21" id="KW-0057">Aromatic amino acid biosynthesis</keyword>
<evidence type="ECO:0000256" key="2">
    <source>
        <dbReference type="ARBA" id="ARBA00004842"/>
    </source>
</evidence>
<evidence type="ECO:0000256" key="21">
    <source>
        <dbReference type="PIRNR" id="PIRNR000514"/>
    </source>
</evidence>
<dbReference type="NCBIfam" id="TIGR01356">
    <property type="entry name" value="aroA"/>
    <property type="match status" value="1"/>
</dbReference>
<comment type="subunit">
    <text evidence="21">Homodimer.</text>
</comment>
<comment type="function">
    <text evidence="21">The AROM polypeptide catalyzes 5 consecutive enzymatic reactions in prechorismate polyaromatic amino acid biosynthesis.</text>
</comment>
<dbReference type="InterPro" id="IPR008289">
    <property type="entry name" value="Pentafunct_AroM"/>
</dbReference>
<comment type="catalytic activity">
    <reaction evidence="21">
        <text>3-dehydroquinate = 3-dehydroshikimate + H2O</text>
        <dbReference type="Rhea" id="RHEA:21096"/>
        <dbReference type="ChEBI" id="CHEBI:15377"/>
        <dbReference type="ChEBI" id="CHEBI:16630"/>
        <dbReference type="ChEBI" id="CHEBI:32364"/>
        <dbReference type="EC" id="4.2.1.10"/>
    </reaction>
</comment>
<keyword evidence="17 21" id="KW-0456">Lyase</keyword>
<dbReference type="Gene3D" id="3.40.50.720">
    <property type="entry name" value="NAD(P)-binding Rossmann-like Domain"/>
    <property type="match status" value="1"/>
</dbReference>
<evidence type="ECO:0000256" key="18">
    <source>
        <dbReference type="ARBA" id="ARBA00023268"/>
    </source>
</evidence>
<dbReference type="Proteomes" id="UP000053237">
    <property type="component" value="Unassembled WGS sequence"/>
</dbReference>
<keyword evidence="15 21" id="KW-0560">Oxidoreductase</keyword>
<keyword evidence="11 21" id="KW-0418">Kinase</keyword>
<dbReference type="SMR" id="A0A024G422"/>
<dbReference type="InterPro" id="IPR013708">
    <property type="entry name" value="Shikimate_DH-bd_N"/>
</dbReference>
<dbReference type="CDD" id="cd00464">
    <property type="entry name" value="SK"/>
    <property type="match status" value="1"/>
</dbReference>
<keyword evidence="8 21" id="KW-0808">Transferase</keyword>
<dbReference type="NCBIfam" id="TIGR01093">
    <property type="entry name" value="aroD"/>
    <property type="match status" value="1"/>
</dbReference>
<comment type="pathway">
    <text evidence="21">Metabolic intermediate biosynthesis; chorismate biosynthesis; chorismate from D-erythrose 4-phosphate and phosphoenolpyruvate: step 3/7.</text>
</comment>
<evidence type="ECO:0000259" key="22">
    <source>
        <dbReference type="Pfam" id="PF00275"/>
    </source>
</evidence>
<evidence type="ECO:0000256" key="8">
    <source>
        <dbReference type="ARBA" id="ARBA00022679"/>
    </source>
</evidence>
<dbReference type="Pfam" id="PF01761">
    <property type="entry name" value="DHQ_synthase"/>
    <property type="match status" value="1"/>
</dbReference>
<dbReference type="InterPro" id="IPR013785">
    <property type="entry name" value="Aldolase_TIM"/>
</dbReference>
<dbReference type="InterPro" id="IPR023193">
    <property type="entry name" value="EPSP_synthase_CS"/>
</dbReference>
<evidence type="ECO:0000256" key="14">
    <source>
        <dbReference type="ARBA" id="ARBA00022857"/>
    </source>
</evidence>
<dbReference type="InterPro" id="IPR031322">
    <property type="entry name" value="Shikimate/glucono_kinase"/>
</dbReference>
<dbReference type="PANTHER" id="PTHR21090">
    <property type="entry name" value="AROM/DEHYDROQUINATE SYNTHASE"/>
    <property type="match status" value="1"/>
</dbReference>
<keyword evidence="10" id="KW-0547">Nucleotide-binding</keyword>
<dbReference type="SUPFAM" id="SSF53223">
    <property type="entry name" value="Aminoacid dehydrogenase-like, N-terminal domain"/>
    <property type="match status" value="1"/>
</dbReference>
<dbReference type="GO" id="GO:0004765">
    <property type="term" value="F:shikimate kinase activity"/>
    <property type="evidence" value="ECO:0007669"/>
    <property type="project" value="UniProtKB-EC"/>
</dbReference>
<evidence type="ECO:0000256" key="7">
    <source>
        <dbReference type="ARBA" id="ARBA00022605"/>
    </source>
</evidence>
<dbReference type="EC" id="2.7.1.71" evidence="21"/>
<dbReference type="EMBL" id="CAIX01000018">
    <property type="protein sequence ID" value="CCI41381.1"/>
    <property type="molecule type" value="Genomic_DNA"/>
</dbReference>
<dbReference type="PRINTS" id="PR01100">
    <property type="entry name" value="SHIKIMTKNASE"/>
</dbReference>
<comment type="similarity">
    <text evidence="4">In the N-terminal section; belongs to the shikimate kinase family.</text>
</comment>
<keyword evidence="9 21" id="KW-0479">Metal-binding</keyword>
<reference evidence="27 28" key="1">
    <citation type="submission" date="2012-05" db="EMBL/GenBank/DDBJ databases">
        <title>Recombination and specialization in a pathogen metapopulation.</title>
        <authorList>
            <person name="Gardiner A."/>
            <person name="Kemen E."/>
            <person name="Schultz-Larsen T."/>
            <person name="MacLean D."/>
            <person name="Van Oosterhout C."/>
            <person name="Jones J.D.G."/>
        </authorList>
    </citation>
    <scope>NUCLEOTIDE SEQUENCE [LARGE SCALE GENOMIC DNA]</scope>
    <source>
        <strain evidence="27 28">Ac Nc2</strain>
    </source>
</reference>
<dbReference type="Gene3D" id="3.40.50.10860">
    <property type="entry name" value="Leucine Dehydrogenase, chain A, domain 1"/>
    <property type="match status" value="1"/>
</dbReference>
<dbReference type="Pfam" id="PF01488">
    <property type="entry name" value="Shikimate_DH"/>
    <property type="match status" value="1"/>
</dbReference>
<comment type="catalytic activity">
    <reaction evidence="21">
        <text>7-phospho-2-dehydro-3-deoxy-D-arabino-heptonate = 3-dehydroquinate + phosphate</text>
        <dbReference type="Rhea" id="RHEA:21968"/>
        <dbReference type="ChEBI" id="CHEBI:32364"/>
        <dbReference type="ChEBI" id="CHEBI:43474"/>
        <dbReference type="ChEBI" id="CHEBI:58394"/>
        <dbReference type="EC" id="4.2.3.4"/>
    </reaction>
</comment>
<evidence type="ECO:0000256" key="4">
    <source>
        <dbReference type="ARBA" id="ARBA00009349"/>
    </source>
</evidence>
<dbReference type="InterPro" id="IPR001986">
    <property type="entry name" value="Enolpyruvate_Tfrase_dom"/>
</dbReference>
<dbReference type="EC" id="4.2.1.10" evidence="21"/>
<comment type="similarity">
    <text evidence="5">Belongs to the EPSP synthase family.</text>
</comment>
<dbReference type="FunFam" id="3.20.20.70:FF:000135">
    <property type="entry name" value="Pentafunctional AROM polypeptide"/>
    <property type="match status" value="1"/>
</dbReference>
<evidence type="ECO:0000313" key="28">
    <source>
        <dbReference type="Proteomes" id="UP000053237"/>
    </source>
</evidence>
<evidence type="ECO:0000256" key="5">
    <source>
        <dbReference type="ARBA" id="ARBA00009948"/>
    </source>
</evidence>
<dbReference type="GO" id="GO:0005737">
    <property type="term" value="C:cytoplasm"/>
    <property type="evidence" value="ECO:0007669"/>
    <property type="project" value="UniProtKB-SubCell"/>
</dbReference>
<dbReference type="SUPFAM" id="SSF52540">
    <property type="entry name" value="P-loop containing nucleoside triphosphate hydrolases"/>
    <property type="match status" value="1"/>
</dbReference>
<dbReference type="SUPFAM" id="SSF51735">
    <property type="entry name" value="NAD(P)-binding Rossmann-fold domains"/>
    <property type="match status" value="1"/>
</dbReference>
<dbReference type="InterPro" id="IPR027417">
    <property type="entry name" value="P-loop_NTPase"/>
</dbReference>
<dbReference type="GO" id="GO:0009423">
    <property type="term" value="P:chorismate biosynthetic process"/>
    <property type="evidence" value="ECO:0007669"/>
    <property type="project" value="UniProtKB-UniPathway"/>
</dbReference>
<feature type="domain" description="Shikimate dehydrogenase substrate binding N-terminal" evidence="25">
    <location>
        <begin position="1299"/>
        <end position="1380"/>
    </location>
</feature>
<dbReference type="Gene3D" id="1.20.1090.10">
    <property type="entry name" value="Dehydroquinate synthase-like - alpha domain"/>
    <property type="match status" value="1"/>
</dbReference>
<dbReference type="Pfam" id="PF01202">
    <property type="entry name" value="SKI"/>
    <property type="match status" value="1"/>
</dbReference>
<dbReference type="InParanoid" id="A0A024G422"/>
<name>A0A024G422_9STRA</name>
<sequence>MATIDRVVCQGASESTRYDIILGKDLLDSGWLARDILASNASISTYLILTDTNLVSLYGYPLQSMLEQEIMASRESVPHTRHVYIHAIPPGEASKSREMKEYIEDHVLFPNRFHRDACIIALGGGVVGDLSGYIAATYMRGIPFIQIPTSLLACVDSSIGGKTGIDVSPFGKNLLGSFYMPQCVYVDLSVLKTLPRREFVNGMAEIIKAGAIFDPNLFELLESHSDEILGKDRNSPFVRPNLELLQRIVRMAVNVKTHVVTHDAKERGLRAILNFGHSIGHGYEALLQPQYLHGECVSIGMLREAEIARGLGKCSSATVGRLRCCLQEYGLPIQAPENVNVDHVLAKMEIDKKNGKGMKRIIVLKSIGSVVSAPAYTTAVSDAQIRLVLEKQIVMQNGTQANGSIRVPGSKSISNRVLLMAALGEGICRISGLLHSEDTQVMMNALSKIGAAFSWEENDTVVVVQGTGGTFKKLDDGHEIYLSNAGTAARFLTTTMTLVQAERRENELGRLILTGNRRMQERPIGPLVESLKENGCSIQYTGVHEGCLPLAIQYTGFQGGDIRLAAKISSQYVSSILINAPYAETSVVLELEEEEITSLPYILMTIELMKAFGVCVQREGKNRFCIPKGTYQNPSNFQVEVDASSASYPLALAAITGGQVVVEALGSTSVQGDASFHTVLRAMGCETSQTNTTTTVRGPPSNVSLQAIECLDMETMTDAFMTAAVLAAVAHGTTKIVGISNQRVKECNRIEVMITELGKLGVECGELEDGMWVKGTNGDLTQLIAAEIACHNDHRIAMSFAVLGAYVPNVIITDKNCTEKTYPEFWDHLQGHLGLHVCAVASTATSTVAIDTQIDGKVVPAVFLIGMRGSGKSTLGTFASVKLQMKIVDTDKELEKEFGKSISAFVAEHGGRWDVFRQHEKRLMLRLLSDPPTNTVIACGGGVVENPQVLSALSQYDYVVHIRHDDMESLVAYLDCQAADTTRPALASPHAAVWEHRKSLYESASAFEFVVAHPKKTPSDSITTSNVEFCTDSFVQFLGVVLPNTPYSFDHSRICVENSFFLSTTFTDITESIDQFSELVEGVDAIELRVDLLKSTDAAFVSSQVSVLRNLTRLPIIFTVRSEAQGGQFPNDKEEEMFNLLHLAVRLACEFVDMEVCWSHSYRTELIRCRNHSAVIASFHALEMDASLSEEEIVSIFKSAYHSGDVQVVKVVVKAFSVDDALLIHQIAQNCLNEWDHCLPVIALCTTEQGKLSRVLNSILTPVTHPKLPKAAAPGQLSVKEIIDLRSALGIFPARTFYLFGSPISMSPSPAIHNAGFQAHNLPFAYQLFETIHVADIEKILKDRTFFGGASVTIPHKIHVMNLLDEISPAARAIGAVNTILRHDRVTGVHLKGENTDWIGMIRPIARRLHAQRKPKATSELRALVIGAGGTSMAAAYAMCQLGVGTLYIYNRTFEKACDIAKRFGAIPVAELTENSIPFADIIIGTIPSAAGFVLPRYLMELDCEMIVLDAAYNPPITPMLEALLSMKSPTKHAIVYGYEMLCEQAYAQYRLWHKRTQIAVQQEERKLARHHESELYVRMREICREQLFRHRETHK</sequence>
<comment type="similarity">
    <text evidence="21">In the 4th section; belongs to the type-I 3-dehydroquinase family.</text>
</comment>
<evidence type="ECO:0000313" key="27">
    <source>
        <dbReference type="EMBL" id="CCI41381.1"/>
    </source>
</evidence>
<comment type="catalytic activity">
    <reaction evidence="20 21">
        <text>shikimate + ATP = 3-phosphoshikimate + ADP + H(+)</text>
        <dbReference type="Rhea" id="RHEA:13121"/>
        <dbReference type="ChEBI" id="CHEBI:15378"/>
        <dbReference type="ChEBI" id="CHEBI:30616"/>
        <dbReference type="ChEBI" id="CHEBI:36208"/>
        <dbReference type="ChEBI" id="CHEBI:145989"/>
        <dbReference type="ChEBI" id="CHEBI:456216"/>
        <dbReference type="EC" id="2.7.1.71"/>
    </reaction>
</comment>
<evidence type="ECO:0000256" key="3">
    <source>
        <dbReference type="ARBA" id="ARBA00006477"/>
    </source>
</evidence>
<dbReference type="FunFam" id="3.65.10.10:FF:000012">
    <property type="entry name" value="Pentafunctional AROM polypeptide"/>
    <property type="match status" value="1"/>
</dbReference>
<evidence type="ECO:0000256" key="19">
    <source>
        <dbReference type="ARBA" id="ARBA00044633"/>
    </source>
</evidence>
<gene>
    <name evidence="27" type="ORF">BN9_021650</name>
</gene>
<dbReference type="SUPFAM" id="SSF55205">
    <property type="entry name" value="EPT/RTPC-like"/>
    <property type="match status" value="1"/>
</dbReference>
<evidence type="ECO:0000256" key="17">
    <source>
        <dbReference type="ARBA" id="ARBA00023239"/>
    </source>
</evidence>
<dbReference type="InterPro" id="IPR046346">
    <property type="entry name" value="Aminoacid_DH-like_N_sf"/>
</dbReference>
<dbReference type="EC" id="1.1.1.25" evidence="21"/>
<dbReference type="InterPro" id="IPR023000">
    <property type="entry name" value="Shikimate_kinase_CS"/>
</dbReference>
<evidence type="ECO:0000256" key="20">
    <source>
        <dbReference type="ARBA" id="ARBA00048567"/>
    </source>
</evidence>
<dbReference type="PROSITE" id="PS00885">
    <property type="entry name" value="EPSP_SYNTHASE_2"/>
    <property type="match status" value="1"/>
</dbReference>
<evidence type="ECO:0000256" key="10">
    <source>
        <dbReference type="ARBA" id="ARBA00022741"/>
    </source>
</evidence>
<feature type="domain" description="Enolpyruvate transferase" evidence="22">
    <location>
        <begin position="397"/>
        <end position="829"/>
    </location>
</feature>
<keyword evidence="13" id="KW-0067">ATP-binding</keyword>
<comment type="pathway">
    <text evidence="21">Metabolic intermediate biosynthesis; chorismate biosynthesis; chorismate from D-erythrose 4-phosphate and phosphoenolpyruvate: step 2/7.</text>
</comment>
<dbReference type="InterPro" id="IPR006151">
    <property type="entry name" value="Shikm_DH/Glu-tRNA_Rdtase"/>
</dbReference>
<dbReference type="InterPro" id="IPR036291">
    <property type="entry name" value="NAD(P)-bd_dom_sf"/>
</dbReference>
<dbReference type="HAMAP" id="MF_00210">
    <property type="entry name" value="EPSP_synth"/>
    <property type="match status" value="1"/>
</dbReference>
<dbReference type="CDD" id="cd01556">
    <property type="entry name" value="EPSP_synthase"/>
    <property type="match status" value="1"/>
</dbReference>
<comment type="catalytic activity">
    <reaction evidence="19">
        <text>3-phosphoshikimate + phosphoenolpyruvate = 5-O-(1-carboxyvinyl)-3-phosphoshikimate + phosphate</text>
        <dbReference type="Rhea" id="RHEA:21256"/>
        <dbReference type="ChEBI" id="CHEBI:43474"/>
        <dbReference type="ChEBI" id="CHEBI:57701"/>
        <dbReference type="ChEBI" id="CHEBI:58702"/>
        <dbReference type="ChEBI" id="CHEBI:145989"/>
        <dbReference type="EC" id="2.5.1.19"/>
    </reaction>
    <physiologicalReaction direction="left-to-right" evidence="19">
        <dbReference type="Rhea" id="RHEA:21257"/>
    </physiologicalReaction>
</comment>
<dbReference type="PIRSF" id="PIRSF000514">
    <property type="entry name" value="Pentafunct_AroM"/>
    <property type="match status" value="1"/>
</dbReference>
<dbReference type="STRING" id="65357.A0A024G422"/>
<keyword evidence="6 21" id="KW-0963">Cytoplasm</keyword>
<comment type="similarity">
    <text evidence="21">In the N-terminal section; belongs to the dehydroquinate synthase family.</text>
</comment>
<dbReference type="FunFam" id="3.40.50.1970:FF:000007">
    <property type="entry name" value="Pentafunctional AROM polypeptide"/>
    <property type="match status" value="1"/>
</dbReference>
<evidence type="ECO:0000256" key="13">
    <source>
        <dbReference type="ARBA" id="ARBA00022840"/>
    </source>
</evidence>
<dbReference type="Pfam" id="PF24621">
    <property type="entry name" value="DHQS_C"/>
    <property type="match status" value="1"/>
</dbReference>
<comment type="caution">
    <text evidence="27">The sequence shown here is derived from an EMBL/GenBank/DDBJ whole genome shotgun (WGS) entry which is preliminary data.</text>
</comment>
<comment type="pathway">
    <text evidence="21">Metabolic intermediate biosynthesis; chorismate biosynthesis; chorismate from D-erythrose 4-phosphate and phosphoenolpyruvate: step 4/7.</text>
</comment>
<keyword evidence="12 21" id="KW-0862">Zinc</keyword>
<evidence type="ECO:0000256" key="12">
    <source>
        <dbReference type="ARBA" id="ARBA00022833"/>
    </source>
</evidence>
<evidence type="ECO:0000256" key="9">
    <source>
        <dbReference type="ARBA" id="ARBA00022723"/>
    </source>
</evidence>
<evidence type="ECO:0000256" key="1">
    <source>
        <dbReference type="ARBA" id="ARBA00004811"/>
    </source>
</evidence>
<keyword evidence="7 21" id="KW-0028">Amino-acid biosynthesis</keyword>
<dbReference type="CDD" id="cd08195">
    <property type="entry name" value="DHQS"/>
    <property type="match status" value="1"/>
</dbReference>
<comment type="similarity">
    <text evidence="3">In the 2nd section; belongs to the type-I 3-dehydroquinase family.</text>
</comment>
<dbReference type="InterPro" id="IPR036968">
    <property type="entry name" value="Enolpyruvate_Tfrase_sf"/>
</dbReference>
<dbReference type="CDD" id="cd01065">
    <property type="entry name" value="NAD_bind_Shikimate_DH"/>
    <property type="match status" value="1"/>
</dbReference>
<dbReference type="Pfam" id="PF01487">
    <property type="entry name" value="DHquinase_I"/>
    <property type="match status" value="1"/>
</dbReference>
<dbReference type="Pfam" id="PF00275">
    <property type="entry name" value="EPSP_synthase"/>
    <property type="match status" value="1"/>
</dbReference>
<evidence type="ECO:0000259" key="23">
    <source>
        <dbReference type="Pfam" id="PF01488"/>
    </source>
</evidence>
<feature type="domain" description="3-dehydroquinate synthase C-terminal" evidence="26">
    <location>
        <begin position="202"/>
        <end position="354"/>
    </location>
</feature>
<dbReference type="InterPro" id="IPR000623">
    <property type="entry name" value="Shikimate_kinase/TSH1"/>
</dbReference>
<comment type="catalytic activity">
    <reaction evidence="21">
        <text>shikimate + NADP(+) = 3-dehydroshikimate + NADPH + H(+)</text>
        <dbReference type="Rhea" id="RHEA:17737"/>
        <dbReference type="ChEBI" id="CHEBI:15378"/>
        <dbReference type="ChEBI" id="CHEBI:16630"/>
        <dbReference type="ChEBI" id="CHEBI:36208"/>
        <dbReference type="ChEBI" id="CHEBI:57783"/>
        <dbReference type="ChEBI" id="CHEBI:58349"/>
        <dbReference type="EC" id="1.1.1.25"/>
    </reaction>
</comment>